<feature type="active site" description="Schiff-base intermediate with substrate; via pyruvic acid; for decarboxylase activity" evidence="12">
    <location>
        <position position="254"/>
    </location>
</feature>
<comment type="subcellular location">
    <subcellularLocation>
        <location evidence="12">Cell membrane</location>
        <topology evidence="12">Peripheral membrane protein</topology>
    </subcellularLocation>
</comment>
<name>A0A2P5SXQ8_9GAMM</name>
<dbReference type="PANTHER" id="PTHR10067:SF6">
    <property type="entry name" value="PHOSPHATIDYLSERINE DECARBOXYLASE PROENZYME, MITOCHONDRIAL"/>
    <property type="match status" value="1"/>
</dbReference>
<dbReference type="EC" id="4.1.1.65" evidence="12"/>
<keyword evidence="4 12" id="KW-0210">Decarboxylase</keyword>
<feature type="site" description="Cleavage (non-hydrolytic); by autocatalysis" evidence="12">
    <location>
        <begin position="253"/>
        <end position="254"/>
    </location>
</feature>
<evidence type="ECO:0000256" key="7">
    <source>
        <dbReference type="ARBA" id="ARBA00023145"/>
    </source>
</evidence>
<evidence type="ECO:0000313" key="13">
    <source>
        <dbReference type="EMBL" id="PPI87119.1"/>
    </source>
</evidence>
<comment type="PTM">
    <text evidence="12">Is synthesized initially as an inactive proenzyme. Formation of the active enzyme involves a self-maturation process in which the active site pyruvoyl group is generated from an internal serine residue via an autocatalytic post-translational modification. Two non-identical subunits are generated from the proenzyme in this reaction, and the pyruvate is formed at the N-terminus of the alpha chain, which is derived from the carboxyl end of the proenzyme. The autoendoproteolytic cleavage occurs by a canonical serine protease mechanism, in which the side chain hydroxyl group of the serine supplies its oxygen atom to form the C-terminus of the beta chain, while the remainder of the serine residue undergoes an oxidative deamination to produce ammonia and the pyruvoyl prosthetic group on the alpha chain. During this reaction, the Ser that is part of the protease active site of the proenzyme becomes the pyruvoyl prosthetic group, which constitutes an essential element of the active site of the mature decarboxylase.</text>
</comment>
<dbReference type="GO" id="GO:0005886">
    <property type="term" value="C:plasma membrane"/>
    <property type="evidence" value="ECO:0007669"/>
    <property type="project" value="UniProtKB-SubCell"/>
</dbReference>
<evidence type="ECO:0000256" key="1">
    <source>
        <dbReference type="ARBA" id="ARBA00005189"/>
    </source>
</evidence>
<accession>A0A2P5SXQ8</accession>
<evidence type="ECO:0000256" key="5">
    <source>
        <dbReference type="ARBA" id="ARBA00023098"/>
    </source>
</evidence>
<dbReference type="Pfam" id="PF02666">
    <property type="entry name" value="PS_Dcarbxylase"/>
    <property type="match status" value="1"/>
</dbReference>
<dbReference type="GO" id="GO:0006646">
    <property type="term" value="P:phosphatidylethanolamine biosynthetic process"/>
    <property type="evidence" value="ECO:0007669"/>
    <property type="project" value="UniProtKB-UniRule"/>
</dbReference>
<evidence type="ECO:0000256" key="9">
    <source>
        <dbReference type="ARBA" id="ARBA00023239"/>
    </source>
</evidence>
<evidence type="ECO:0000256" key="10">
    <source>
        <dbReference type="ARBA" id="ARBA00023264"/>
    </source>
</evidence>
<comment type="caution">
    <text evidence="13">The sequence shown here is derived from an EMBL/GenBank/DDBJ whole genome shotgun (WGS) entry which is preliminary data.</text>
</comment>
<keyword evidence="11 12" id="KW-0670">Pyruvate</keyword>
<keyword evidence="9 12" id="KW-0456">Lyase</keyword>
<keyword evidence="6 12" id="KW-0472">Membrane</keyword>
<feature type="modified residue" description="Pyruvic acid (Ser); by autocatalysis" evidence="12">
    <location>
        <position position="254"/>
    </location>
</feature>
<evidence type="ECO:0000313" key="14">
    <source>
        <dbReference type="Proteomes" id="UP000296034"/>
    </source>
</evidence>
<feature type="chain" id="PRO_5023383739" description="Phosphatidylserine decarboxylase alpha chain" evidence="12">
    <location>
        <begin position="254"/>
        <end position="296"/>
    </location>
</feature>
<evidence type="ECO:0000256" key="6">
    <source>
        <dbReference type="ARBA" id="ARBA00023136"/>
    </source>
</evidence>
<dbReference type="EMBL" id="PDKS01000003">
    <property type="protein sequence ID" value="PPI87119.1"/>
    <property type="molecule type" value="Genomic_DNA"/>
</dbReference>
<keyword evidence="3 12" id="KW-0444">Lipid biosynthesis</keyword>
<comment type="pathway">
    <text evidence="1">Lipid metabolism.</text>
</comment>
<dbReference type="UniPathway" id="UPA00558">
    <property type="reaction ID" value="UER00616"/>
</dbReference>
<evidence type="ECO:0000256" key="12">
    <source>
        <dbReference type="HAMAP-Rule" id="MF_00662"/>
    </source>
</evidence>
<comment type="similarity">
    <text evidence="12">Belongs to the phosphatidylserine decarboxylase family. PSD-B subfamily. Prokaryotic type I sub-subfamily.</text>
</comment>
<dbReference type="HAMAP" id="MF_00662">
    <property type="entry name" value="PS_decarb_PSD_B_type1"/>
    <property type="match status" value="1"/>
</dbReference>
<dbReference type="OrthoDB" id="9802030at2"/>
<protein>
    <recommendedName>
        <fullName evidence="12">Phosphatidylserine decarboxylase proenzyme</fullName>
        <ecNumber evidence="12">4.1.1.65</ecNumber>
    </recommendedName>
    <component>
        <recommendedName>
            <fullName evidence="12">Phosphatidylserine decarboxylase alpha chain</fullName>
        </recommendedName>
    </component>
    <component>
        <recommendedName>
            <fullName evidence="12">Phosphatidylserine decarboxylase beta chain</fullName>
        </recommendedName>
    </component>
</protein>
<evidence type="ECO:0000256" key="4">
    <source>
        <dbReference type="ARBA" id="ARBA00022793"/>
    </source>
</evidence>
<dbReference type="AlphaFoldDB" id="A0A2P5SXQ8"/>
<keyword evidence="5 12" id="KW-0443">Lipid metabolism</keyword>
<evidence type="ECO:0000256" key="3">
    <source>
        <dbReference type="ARBA" id="ARBA00022516"/>
    </source>
</evidence>
<proteinExistence type="inferred from homology"/>
<keyword evidence="7 12" id="KW-0865">Zymogen</keyword>
<feature type="active site" description="Charge relay system; for autoendoproteolytic cleavage activity" evidence="12">
    <location>
        <position position="147"/>
    </location>
</feature>
<evidence type="ECO:0000256" key="2">
    <source>
        <dbReference type="ARBA" id="ARBA00022475"/>
    </source>
</evidence>
<keyword evidence="2 12" id="KW-1003">Cell membrane</keyword>
<dbReference type="Proteomes" id="UP000296034">
    <property type="component" value="Unassembled WGS sequence"/>
</dbReference>
<comment type="cofactor">
    <cofactor evidence="12">
        <name>pyruvate</name>
        <dbReference type="ChEBI" id="CHEBI:15361"/>
    </cofactor>
    <text evidence="12">Binds 1 pyruvoyl group covalently per subunit.</text>
</comment>
<gene>
    <name evidence="12 13" type="primary">psd</name>
    <name evidence="13" type="ORF">CRV11_02245</name>
</gene>
<dbReference type="InterPro" id="IPR033178">
    <property type="entry name" value="PSD_type1_pro"/>
</dbReference>
<dbReference type="NCBIfam" id="TIGR00163">
    <property type="entry name" value="PS_decarb"/>
    <property type="match status" value="1"/>
</dbReference>
<dbReference type="RefSeq" id="WP_136131736.1">
    <property type="nucleotide sequence ID" value="NZ_PDKS01000003.1"/>
</dbReference>
<evidence type="ECO:0000256" key="8">
    <source>
        <dbReference type="ARBA" id="ARBA00023209"/>
    </source>
</evidence>
<comment type="pathway">
    <text evidence="12">Phospholipid metabolism; phosphatidylethanolamine biosynthesis; phosphatidylethanolamine from CDP-diacylglycerol: step 2/2.</text>
</comment>
<feature type="active site" description="Charge relay system; for autoendoproteolytic cleavage activity" evidence="12">
    <location>
        <position position="90"/>
    </location>
</feature>
<keyword evidence="10 12" id="KW-1208">Phospholipid metabolism</keyword>
<organism evidence="13 14">
    <name type="scientific">Candidatus Pantoea edessiphila</name>
    <dbReference type="NCBI Taxonomy" id="2044610"/>
    <lineage>
        <taxon>Bacteria</taxon>
        <taxon>Pseudomonadati</taxon>
        <taxon>Pseudomonadota</taxon>
        <taxon>Gammaproteobacteria</taxon>
        <taxon>Enterobacterales</taxon>
        <taxon>Erwiniaceae</taxon>
        <taxon>Pantoea</taxon>
    </lineage>
</organism>
<dbReference type="InterPro" id="IPR003817">
    <property type="entry name" value="PS_Dcarbxylase"/>
</dbReference>
<reference evidence="13 14" key="1">
    <citation type="journal article" date="2018" name="Genome Biol. Evol.">
        <title>Cladogenesis and Genomic Streamlining in Extracellular Endosymbionts of Tropical Stink Bugs.</title>
        <authorList>
            <person name="Otero-Bravo A."/>
            <person name="Goffredi S."/>
            <person name="Sabree Z.L."/>
        </authorList>
    </citation>
    <scope>NUCLEOTIDE SEQUENCE [LARGE SCALE GENOMIC DNA]</scope>
    <source>
        <strain evidence="13 14">SoET</strain>
    </source>
</reference>
<evidence type="ECO:0000256" key="11">
    <source>
        <dbReference type="ARBA" id="ARBA00023317"/>
    </source>
</evidence>
<comment type="catalytic activity">
    <reaction evidence="12">
        <text>a 1,2-diacyl-sn-glycero-3-phospho-L-serine + H(+) = a 1,2-diacyl-sn-glycero-3-phosphoethanolamine + CO2</text>
        <dbReference type="Rhea" id="RHEA:20828"/>
        <dbReference type="ChEBI" id="CHEBI:15378"/>
        <dbReference type="ChEBI" id="CHEBI:16526"/>
        <dbReference type="ChEBI" id="CHEBI:57262"/>
        <dbReference type="ChEBI" id="CHEBI:64612"/>
        <dbReference type="EC" id="4.1.1.65"/>
    </reaction>
</comment>
<feature type="active site" description="Charge relay system; for autoendoproteolytic cleavage activity" evidence="12">
    <location>
        <position position="254"/>
    </location>
</feature>
<feature type="chain" id="PRO_5023383738" description="Phosphatidylserine decarboxylase beta chain" evidence="12">
    <location>
        <begin position="1"/>
        <end position="253"/>
    </location>
</feature>
<keyword evidence="8 12" id="KW-0594">Phospholipid biosynthesis</keyword>
<comment type="subunit">
    <text evidence="12">Heterodimer of a large membrane-associated beta subunit and a small pyruvoyl-containing alpha subunit.</text>
</comment>
<dbReference type="GO" id="GO:0004609">
    <property type="term" value="F:phosphatidylserine decarboxylase activity"/>
    <property type="evidence" value="ECO:0007669"/>
    <property type="project" value="UniProtKB-UniRule"/>
</dbReference>
<dbReference type="PANTHER" id="PTHR10067">
    <property type="entry name" value="PHOSPHATIDYLSERINE DECARBOXYLASE"/>
    <property type="match status" value="1"/>
</dbReference>
<sequence>MFNCFKFYLDNNFKKKWLTTIVGRIANSNFSLLTQLIIKIFVWFYKIDMSEAVKQNNHEYITFNSFFVRLLKAHLRPINPDPNIITVPADGKISQIGDIKGNKLFQAKGHYYNIEELLAGDQKMSAKFFNGKFITIYLAPNNYHRVHMPCNGVLRSMIYVPGNLCSVNSIATNRIPNLFARNERIIFYFDTYIGPLIQIMVGAIIVGSIETVWAGTIIPPHGGLIKKWYYPEANNKNSITLLKGQEMAFFKLGSTVISLFTPDRMEFIAGLEYKKHVTVGTSLAVVKSPIFSKKTK</sequence>
<comment type="function">
    <text evidence="12">Catalyzes the formation of phosphatidylethanolamine (PtdEtn) from phosphatidylserine (PtdSer).</text>
</comment>
<dbReference type="InterPro" id="IPR033177">
    <property type="entry name" value="PSD-B"/>
</dbReference>